<protein>
    <recommendedName>
        <fullName evidence="3">Tetratricopeptide repeat-containing protein</fullName>
    </recommendedName>
</protein>
<dbReference type="Proteomes" id="UP000182130">
    <property type="component" value="Unassembled WGS sequence"/>
</dbReference>
<reference evidence="2" key="1">
    <citation type="submission" date="2016-10" db="EMBL/GenBank/DDBJ databases">
        <authorList>
            <person name="Varghese N."/>
            <person name="Submissions S."/>
        </authorList>
    </citation>
    <scope>NUCLEOTIDE SEQUENCE [LARGE SCALE GENOMIC DNA]</scope>
    <source>
        <strain evidence="2">CGMCC 1.10783</strain>
    </source>
</reference>
<dbReference type="RefSeq" id="WP_074586053.1">
    <property type="nucleotide sequence ID" value="NZ_FNEI01000001.1"/>
</dbReference>
<proteinExistence type="predicted"/>
<dbReference type="AlphaFoldDB" id="A0A1G8I1J4"/>
<name>A0A1G8I1J4_9MICC</name>
<sequence length="346" mass="36628">MPDNRGTPSYAAAELRARELRASHEFAKAADSARIAADTARADGDISGWWNMVFFQAENLLDAGESGEAADLARTLAEAPVTAAAPRDRARALVLLANSLQGRGLLDDAATAAQSAVGLLADDADAEFEVHARQALIAALAESGKLDEAWTESLALSERISDDMDDQLAGKAYWVIGNVAFLCNMVEEGLEHHELAADTFSPSSNLDVWAKFNKASAAMRLAAGVADSGTLRCIERAELATDIVGGSEEEILLLRYVRAHWTFLAGDVPAAILLLNEVTGSADKLPPQTAGEAFLLLARAEVSDGRREAAELSVKKSVEYFEKAGARQRAAQAGALLSEGIDAPPV</sequence>
<dbReference type="SUPFAM" id="SSF48452">
    <property type="entry name" value="TPR-like"/>
    <property type="match status" value="1"/>
</dbReference>
<keyword evidence="2" id="KW-1185">Reference proteome</keyword>
<accession>A0A1G8I1J4</accession>
<dbReference type="STRING" id="1045773.SAMN05216555_101101"/>
<evidence type="ECO:0000313" key="2">
    <source>
        <dbReference type="Proteomes" id="UP000182130"/>
    </source>
</evidence>
<organism evidence="1 2">
    <name type="scientific">Arthrobacter cupressi</name>
    <dbReference type="NCBI Taxonomy" id="1045773"/>
    <lineage>
        <taxon>Bacteria</taxon>
        <taxon>Bacillati</taxon>
        <taxon>Actinomycetota</taxon>
        <taxon>Actinomycetes</taxon>
        <taxon>Micrococcales</taxon>
        <taxon>Micrococcaceae</taxon>
        <taxon>Arthrobacter</taxon>
    </lineage>
</organism>
<gene>
    <name evidence="1" type="ORF">SAMN05216555_101101</name>
</gene>
<dbReference type="OrthoDB" id="3675359at2"/>
<dbReference type="Gene3D" id="1.25.40.10">
    <property type="entry name" value="Tetratricopeptide repeat domain"/>
    <property type="match status" value="1"/>
</dbReference>
<dbReference type="EMBL" id="FNEI01000001">
    <property type="protein sequence ID" value="SDI12779.1"/>
    <property type="molecule type" value="Genomic_DNA"/>
</dbReference>
<dbReference type="InterPro" id="IPR011990">
    <property type="entry name" value="TPR-like_helical_dom_sf"/>
</dbReference>
<evidence type="ECO:0000313" key="1">
    <source>
        <dbReference type="EMBL" id="SDI12779.1"/>
    </source>
</evidence>
<evidence type="ECO:0008006" key="3">
    <source>
        <dbReference type="Google" id="ProtNLM"/>
    </source>
</evidence>